<feature type="domain" description="Ribosomal protein L9" evidence="3">
    <location>
        <begin position="1"/>
        <end position="47"/>
    </location>
</feature>
<evidence type="ECO:0000256" key="2">
    <source>
        <dbReference type="SAM" id="Coils"/>
    </source>
</evidence>
<accession>A0ABS6D991</accession>
<keyword evidence="1 5" id="KW-0689">Ribosomal protein</keyword>
<evidence type="ECO:0000259" key="3">
    <source>
        <dbReference type="Pfam" id="PF01281"/>
    </source>
</evidence>
<comment type="caution">
    <text evidence="5">The sequence shown here is derived from an EMBL/GenBank/DDBJ whole genome shotgun (WGS) entry which is preliminary data.</text>
</comment>
<dbReference type="Pfam" id="PF01281">
    <property type="entry name" value="Ribosomal_L9_N"/>
    <property type="match status" value="1"/>
</dbReference>
<keyword evidence="1" id="KW-0699">rRNA-binding</keyword>
<dbReference type="InterPro" id="IPR020069">
    <property type="entry name" value="Ribosomal_bL9_C"/>
</dbReference>
<organism evidence="5 6">
    <name type="scientific">Faecalicatena faecalis</name>
    <dbReference type="NCBI Taxonomy" id="2726362"/>
    <lineage>
        <taxon>Bacteria</taxon>
        <taxon>Bacillati</taxon>
        <taxon>Bacillota</taxon>
        <taxon>Clostridia</taxon>
        <taxon>Lachnospirales</taxon>
        <taxon>Lachnospiraceae</taxon>
        <taxon>Faecalicatena</taxon>
    </lineage>
</organism>
<dbReference type="GO" id="GO:0005840">
    <property type="term" value="C:ribosome"/>
    <property type="evidence" value="ECO:0007669"/>
    <property type="project" value="UniProtKB-KW"/>
</dbReference>
<dbReference type="RefSeq" id="WP_216244803.1">
    <property type="nucleotide sequence ID" value="NZ_JABACJ020000029.1"/>
</dbReference>
<dbReference type="EMBL" id="JABACJ020000029">
    <property type="protein sequence ID" value="MBU3878179.1"/>
    <property type="molecule type" value="Genomic_DNA"/>
</dbReference>
<gene>
    <name evidence="1 5" type="primary">rplI</name>
    <name evidence="5" type="ORF">HGO97_020465</name>
</gene>
<dbReference type="PANTHER" id="PTHR21368">
    <property type="entry name" value="50S RIBOSOMAL PROTEIN L9"/>
    <property type="match status" value="1"/>
</dbReference>
<sequence>MKVILLQDVKSLGKKGEIVNVNDGYARNFILPKKLGVEANNKNLNELKLQKKKEEKIAQENLDAAKQLKEKIEADKVVLSIKVGEGGRTFGSVSSKEIAAAVKDQMGLDIDKKKIQLKETIKTLGMHPVPVKLHPEVTAELKVSVVEEA</sequence>
<evidence type="ECO:0000256" key="1">
    <source>
        <dbReference type="HAMAP-Rule" id="MF_00503"/>
    </source>
</evidence>
<feature type="domain" description="Large ribosomal subunit protein bL9 C-terminal" evidence="4">
    <location>
        <begin position="64"/>
        <end position="147"/>
    </location>
</feature>
<reference evidence="5 6" key="1">
    <citation type="submission" date="2021-06" db="EMBL/GenBank/DDBJ databases">
        <title>Faecalicatena sp. nov. isolated from porcine feces.</title>
        <authorList>
            <person name="Oh B.S."/>
            <person name="Lee J.H."/>
        </authorList>
    </citation>
    <scope>NUCLEOTIDE SEQUENCE [LARGE SCALE GENOMIC DNA]</scope>
    <source>
        <strain evidence="5 6">AGMB00832</strain>
    </source>
</reference>
<protein>
    <recommendedName>
        <fullName evidence="1">Large ribosomal subunit protein bL9</fullName>
    </recommendedName>
</protein>
<comment type="similarity">
    <text evidence="1">Belongs to the bacterial ribosomal protein bL9 family.</text>
</comment>
<name>A0ABS6D991_9FIRM</name>
<evidence type="ECO:0000259" key="4">
    <source>
        <dbReference type="Pfam" id="PF03948"/>
    </source>
</evidence>
<evidence type="ECO:0000313" key="5">
    <source>
        <dbReference type="EMBL" id="MBU3878179.1"/>
    </source>
</evidence>
<proteinExistence type="inferred from homology"/>
<keyword evidence="2" id="KW-0175">Coiled coil</keyword>
<feature type="coiled-coil region" evidence="2">
    <location>
        <begin position="37"/>
        <end position="75"/>
    </location>
</feature>
<evidence type="ECO:0000313" key="6">
    <source>
        <dbReference type="Proteomes" id="UP000723714"/>
    </source>
</evidence>
<dbReference type="InterPro" id="IPR020070">
    <property type="entry name" value="Ribosomal_bL9_N"/>
</dbReference>
<keyword evidence="6" id="KW-1185">Reference proteome</keyword>
<dbReference type="Proteomes" id="UP000723714">
    <property type="component" value="Unassembled WGS sequence"/>
</dbReference>
<keyword evidence="1" id="KW-0687">Ribonucleoprotein</keyword>
<keyword evidence="1" id="KW-0694">RNA-binding</keyword>
<dbReference type="InterPro" id="IPR020594">
    <property type="entry name" value="Ribosomal_bL9_bac/chp"/>
</dbReference>
<dbReference type="NCBIfam" id="TIGR00158">
    <property type="entry name" value="L9"/>
    <property type="match status" value="1"/>
</dbReference>
<dbReference type="InterPro" id="IPR000244">
    <property type="entry name" value="Ribosomal_bL9"/>
</dbReference>
<dbReference type="HAMAP" id="MF_00503">
    <property type="entry name" value="Ribosomal_bL9"/>
    <property type="match status" value="1"/>
</dbReference>
<comment type="function">
    <text evidence="1">Binds to the 23S rRNA.</text>
</comment>
<dbReference type="Pfam" id="PF03948">
    <property type="entry name" value="Ribosomal_L9_C"/>
    <property type="match status" value="1"/>
</dbReference>